<evidence type="ECO:0000313" key="5">
    <source>
        <dbReference type="EMBL" id="AEB07201.1"/>
    </source>
</evidence>
<organism evidence="5 6">
    <name type="scientific">Coriobacterium glomerans (strain ATCC 49209 / DSM 20642 / JCM 10262 / PW2)</name>
    <dbReference type="NCBI Taxonomy" id="700015"/>
    <lineage>
        <taxon>Bacteria</taxon>
        <taxon>Bacillati</taxon>
        <taxon>Actinomycetota</taxon>
        <taxon>Coriobacteriia</taxon>
        <taxon>Coriobacteriales</taxon>
        <taxon>Coriobacteriaceae</taxon>
        <taxon>Coriobacterium</taxon>
    </lineage>
</organism>
<dbReference type="NCBIfam" id="NF007746">
    <property type="entry name" value="PRK10426.1"/>
    <property type="match status" value="1"/>
</dbReference>
<dbReference type="eggNOG" id="COG1501">
    <property type="taxonomic scope" value="Bacteria"/>
</dbReference>
<dbReference type="Gene3D" id="2.60.40.1180">
    <property type="entry name" value="Golgi alpha-mannosidase II"/>
    <property type="match status" value="1"/>
</dbReference>
<dbReference type="CDD" id="cd14752">
    <property type="entry name" value="GH31_N"/>
    <property type="match status" value="1"/>
</dbReference>
<dbReference type="Pfam" id="PF21365">
    <property type="entry name" value="Glyco_hydro_31_3rd"/>
    <property type="match status" value="1"/>
</dbReference>
<feature type="domain" description="Glycoside hydrolase family 31 TIM barrel" evidence="3">
    <location>
        <begin position="259"/>
        <end position="546"/>
    </location>
</feature>
<protein>
    <submittedName>
        <fullName evidence="5">Glycoside hydrolase family 31</fullName>
    </submittedName>
</protein>
<name>F2N818_CORGP</name>
<dbReference type="Pfam" id="PF01055">
    <property type="entry name" value="Glyco_hydro_31_2nd"/>
    <property type="match status" value="1"/>
</dbReference>
<evidence type="ECO:0000256" key="2">
    <source>
        <dbReference type="RuleBase" id="RU361185"/>
    </source>
</evidence>
<dbReference type="GO" id="GO:0030246">
    <property type="term" value="F:carbohydrate binding"/>
    <property type="evidence" value="ECO:0007669"/>
    <property type="project" value="InterPro"/>
</dbReference>
<dbReference type="RefSeq" id="WP_013708944.1">
    <property type="nucleotide sequence ID" value="NC_015389.1"/>
</dbReference>
<dbReference type="GO" id="GO:0004553">
    <property type="term" value="F:hydrolase activity, hydrolyzing O-glycosyl compounds"/>
    <property type="evidence" value="ECO:0007669"/>
    <property type="project" value="InterPro"/>
</dbReference>
<dbReference type="SUPFAM" id="SSF51445">
    <property type="entry name" value="(Trans)glycosidases"/>
    <property type="match status" value="1"/>
</dbReference>
<dbReference type="AlphaFoldDB" id="F2N818"/>
<feature type="domain" description="Glycosyl hydrolase family 31 C-terminal" evidence="4">
    <location>
        <begin position="578"/>
        <end position="660"/>
    </location>
</feature>
<dbReference type="InterPro" id="IPR017853">
    <property type="entry name" value="GH"/>
</dbReference>
<dbReference type="OrthoDB" id="176168at2"/>
<dbReference type="InterPro" id="IPR013780">
    <property type="entry name" value="Glyco_hydro_b"/>
</dbReference>
<dbReference type="STRING" id="700015.Corgl_1093"/>
<dbReference type="SUPFAM" id="SSF51011">
    <property type="entry name" value="Glycosyl hydrolase domain"/>
    <property type="match status" value="1"/>
</dbReference>
<dbReference type="Gene3D" id="2.60.40.1760">
    <property type="entry name" value="glycosyl hydrolase (family 31)"/>
    <property type="match status" value="1"/>
</dbReference>
<dbReference type="KEGG" id="cgo:Corgl_1093"/>
<dbReference type="SUPFAM" id="SSF74650">
    <property type="entry name" value="Galactose mutarotase-like"/>
    <property type="match status" value="1"/>
</dbReference>
<dbReference type="CDD" id="cd06594">
    <property type="entry name" value="GH31_glucosidase_YihQ"/>
    <property type="match status" value="1"/>
</dbReference>
<dbReference type="InterPro" id="IPR048395">
    <property type="entry name" value="Glyco_hydro_31_C"/>
</dbReference>
<keyword evidence="2 5" id="KW-0378">Hydrolase</keyword>
<keyword evidence="2" id="KW-0326">Glycosidase</keyword>
<dbReference type="InterPro" id="IPR052990">
    <property type="entry name" value="Sulfoquinovosidase_GH31"/>
</dbReference>
<sequence>MEIRHKTHILKITDQKITYDDRCLMSGIDQTPFCYLGHGDADITMYRGNFDIVDDVIERLPLTPIDHEMHETTLTLIMGYQGAPYATCMFELSQNGDLSLRVETTDARWNRLWLRLDAEPDEHVFGCGEQLSYFDLRGHHFPLWTSEPGVGRNKTTLTTFYADSRDHAGGDWWTTNYPEPTFISSKRYLCHADTFVYADFDFRPKGYHELQFWGIPKRIIFRTATSYQELLRKLTDMLGRQQPLPSWTSEGFIAGVQGGSERVDELISRFRRAQVPLAGVWCQDWEGVRITDFGKRLFWNWSANDQLYPELKSKIAAWRREGIRFLGYINPYIAADASQFPQAEQSGFFARRKDGTTYLVDFGGFDCGVIDFTNPAAYDWFKNLIKTNLIDVGLSGWMADFGEYLPTDVVLFDGSNPLERHNEWPALWARCNRDAIHEAGREREIIFFMRAGTSGTQGLCPLLWAGDQSVNWSLDDGLASVIPAALSAGMTGCGLTHSDIGGYTSRYGNIRTRELFMRWAEMAAFTPFMRSHEGNRPDTNFQVYDDPDALNHLARYVHVFRLLASYRTHVMSEAAELGLPAQRALFLHYEDDEITYSLKYEYLLGQDLLIAPVYEQAQTTRRLYLPEDTWVHLWSGARYGGGWHSIEAPLGQIPVFFRASSPFVELFDGLKSAVLD</sequence>
<accession>F2N818</accession>
<evidence type="ECO:0000259" key="4">
    <source>
        <dbReference type="Pfam" id="PF21365"/>
    </source>
</evidence>
<gene>
    <name evidence="5" type="ordered locus">Corgl_1093</name>
</gene>
<reference evidence="6" key="1">
    <citation type="journal article" date="2013" name="Stand. Genomic Sci.">
        <title>Complete genome sequence of Coriobacterium glomerans type strain (PW2(T)) from the midgut of Pyrrhocoris apterus L. (red soldier bug).</title>
        <authorList>
            <person name="Stackebrandt E."/>
            <person name="Zeytun A."/>
            <person name="Lapidus A."/>
            <person name="Nolan M."/>
            <person name="Lucas S."/>
            <person name="Hammon N."/>
            <person name="Deshpande S."/>
            <person name="Cheng J.F."/>
            <person name="Tapia R."/>
            <person name="Goodwin L.A."/>
            <person name="Pitluck S."/>
            <person name="Liolios K."/>
            <person name="Pagani I."/>
            <person name="Ivanova N."/>
            <person name="Mavromatis K."/>
            <person name="Mikhailova N."/>
            <person name="Huntemann M."/>
            <person name="Pati A."/>
            <person name="Chen A."/>
            <person name="Palaniappan K."/>
            <person name="Chang Y.J."/>
            <person name="Land M."/>
            <person name="Hauser L."/>
            <person name="Rohde M."/>
            <person name="Pukall R."/>
            <person name="Goker M."/>
            <person name="Detter J.C."/>
            <person name="Woyke T."/>
            <person name="Bristow J."/>
            <person name="Eisen J.A."/>
            <person name="Markowitz V."/>
            <person name="Hugenholtz P."/>
            <person name="Kyrpides N.C."/>
            <person name="Klenk H.P."/>
        </authorList>
    </citation>
    <scope>NUCLEOTIDE SEQUENCE</scope>
    <source>
        <strain evidence="6">ATCC 49209 / DSM 20642 / JCM 10262 / PW2</strain>
    </source>
</reference>
<dbReference type="HOGENOM" id="CLU_017110_0_1_11"/>
<dbReference type="InterPro" id="IPR011013">
    <property type="entry name" value="Gal_mutarotase_sf_dom"/>
</dbReference>
<dbReference type="PANTHER" id="PTHR46959:SF2">
    <property type="entry name" value="SULFOQUINOVOSIDASE"/>
    <property type="match status" value="1"/>
</dbReference>
<evidence type="ECO:0000313" key="6">
    <source>
        <dbReference type="Proteomes" id="UP000006851"/>
    </source>
</evidence>
<keyword evidence="6" id="KW-1185">Reference proteome</keyword>
<dbReference type="Gene3D" id="3.20.20.80">
    <property type="entry name" value="Glycosidases"/>
    <property type="match status" value="1"/>
</dbReference>
<comment type="similarity">
    <text evidence="1 2">Belongs to the glycosyl hydrolase 31 family.</text>
</comment>
<dbReference type="InterPro" id="IPR044112">
    <property type="entry name" value="YihQ_TIM-like"/>
</dbReference>
<dbReference type="PANTHER" id="PTHR46959">
    <property type="entry name" value="SULFOQUINOVOSIDASE"/>
    <property type="match status" value="1"/>
</dbReference>
<proteinExistence type="inferred from homology"/>
<dbReference type="GO" id="GO:0005975">
    <property type="term" value="P:carbohydrate metabolic process"/>
    <property type="evidence" value="ECO:0007669"/>
    <property type="project" value="InterPro"/>
</dbReference>
<dbReference type="EMBL" id="CP002628">
    <property type="protein sequence ID" value="AEB07201.1"/>
    <property type="molecule type" value="Genomic_DNA"/>
</dbReference>
<evidence type="ECO:0000256" key="1">
    <source>
        <dbReference type="ARBA" id="ARBA00007806"/>
    </source>
</evidence>
<dbReference type="InterPro" id="IPR000322">
    <property type="entry name" value="Glyco_hydro_31_TIM"/>
</dbReference>
<dbReference type="Proteomes" id="UP000006851">
    <property type="component" value="Chromosome"/>
</dbReference>
<evidence type="ECO:0000259" key="3">
    <source>
        <dbReference type="Pfam" id="PF01055"/>
    </source>
</evidence>